<dbReference type="GO" id="GO:0000160">
    <property type="term" value="P:phosphorelay signal transduction system"/>
    <property type="evidence" value="ECO:0007669"/>
    <property type="project" value="UniProtKB-KW"/>
</dbReference>
<evidence type="ECO:0000259" key="7">
    <source>
        <dbReference type="PROSITE" id="PS50045"/>
    </source>
</evidence>
<evidence type="ECO:0000256" key="5">
    <source>
        <dbReference type="ARBA" id="ARBA00023163"/>
    </source>
</evidence>
<dbReference type="SMART" id="SM00382">
    <property type="entry name" value="AAA"/>
    <property type="match status" value="1"/>
</dbReference>
<dbReference type="Pfam" id="PF02954">
    <property type="entry name" value="HTH_8"/>
    <property type="match status" value="1"/>
</dbReference>
<name>A0A6L7G2K0_9RHOB</name>
<dbReference type="InterPro" id="IPR029016">
    <property type="entry name" value="GAF-like_dom_sf"/>
</dbReference>
<keyword evidence="3" id="KW-0902">Two-component regulatory system</keyword>
<reference evidence="8 9" key="1">
    <citation type="submission" date="2019-12" db="EMBL/GenBank/DDBJ databases">
        <authorList>
            <person name="Li M."/>
        </authorList>
    </citation>
    <scope>NUCLEOTIDE SEQUENCE [LARGE SCALE GENOMIC DNA]</scope>
    <source>
        <strain evidence="8 9">GBMRC 2024</strain>
    </source>
</reference>
<keyword evidence="1" id="KW-0547">Nucleotide-binding</keyword>
<dbReference type="Pfam" id="PF01590">
    <property type="entry name" value="GAF"/>
    <property type="match status" value="1"/>
</dbReference>
<dbReference type="Gene3D" id="3.40.50.300">
    <property type="entry name" value="P-loop containing nucleotide triphosphate hydrolases"/>
    <property type="match status" value="1"/>
</dbReference>
<dbReference type="CDD" id="cd00009">
    <property type="entry name" value="AAA"/>
    <property type="match status" value="1"/>
</dbReference>
<evidence type="ECO:0000256" key="6">
    <source>
        <dbReference type="SAM" id="MobiDB-lite"/>
    </source>
</evidence>
<organism evidence="8 9">
    <name type="scientific">Pseudooceanicola albus</name>
    <dbReference type="NCBI Taxonomy" id="2692189"/>
    <lineage>
        <taxon>Bacteria</taxon>
        <taxon>Pseudomonadati</taxon>
        <taxon>Pseudomonadota</taxon>
        <taxon>Alphaproteobacteria</taxon>
        <taxon>Rhodobacterales</taxon>
        <taxon>Paracoccaceae</taxon>
        <taxon>Pseudooceanicola</taxon>
    </lineage>
</organism>
<accession>A0A6L7G2K0</accession>
<proteinExistence type="predicted"/>
<dbReference type="RefSeq" id="WP_160894382.1">
    <property type="nucleotide sequence ID" value="NZ_WUMU01000010.1"/>
</dbReference>
<dbReference type="Gene3D" id="1.10.8.60">
    <property type="match status" value="1"/>
</dbReference>
<dbReference type="GO" id="GO:0006355">
    <property type="term" value="P:regulation of DNA-templated transcription"/>
    <property type="evidence" value="ECO:0007669"/>
    <property type="project" value="InterPro"/>
</dbReference>
<dbReference type="GO" id="GO:0005524">
    <property type="term" value="F:ATP binding"/>
    <property type="evidence" value="ECO:0007669"/>
    <property type="project" value="UniProtKB-KW"/>
</dbReference>
<dbReference type="Gene3D" id="1.10.10.60">
    <property type="entry name" value="Homeodomain-like"/>
    <property type="match status" value="1"/>
</dbReference>
<dbReference type="EMBL" id="WUMU01000010">
    <property type="protein sequence ID" value="MXN18251.1"/>
    <property type="molecule type" value="Genomic_DNA"/>
</dbReference>
<dbReference type="Pfam" id="PF00158">
    <property type="entry name" value="Sigma54_activat"/>
    <property type="match status" value="1"/>
</dbReference>
<dbReference type="AlphaFoldDB" id="A0A6L7G2K0"/>
<evidence type="ECO:0000313" key="9">
    <source>
        <dbReference type="Proteomes" id="UP000477911"/>
    </source>
</evidence>
<dbReference type="SUPFAM" id="SSF55781">
    <property type="entry name" value="GAF domain-like"/>
    <property type="match status" value="1"/>
</dbReference>
<evidence type="ECO:0000256" key="3">
    <source>
        <dbReference type="ARBA" id="ARBA00023012"/>
    </source>
</evidence>
<dbReference type="SUPFAM" id="SSF52540">
    <property type="entry name" value="P-loop containing nucleoside triphosphate hydrolases"/>
    <property type="match status" value="1"/>
</dbReference>
<evidence type="ECO:0000313" key="8">
    <source>
        <dbReference type="EMBL" id="MXN18251.1"/>
    </source>
</evidence>
<evidence type="ECO:0000256" key="2">
    <source>
        <dbReference type="ARBA" id="ARBA00022840"/>
    </source>
</evidence>
<protein>
    <submittedName>
        <fullName evidence="8">GAF domain-containing protein</fullName>
    </submittedName>
</protein>
<dbReference type="Gene3D" id="3.30.450.40">
    <property type="match status" value="1"/>
</dbReference>
<dbReference type="GO" id="GO:0043565">
    <property type="term" value="F:sequence-specific DNA binding"/>
    <property type="evidence" value="ECO:0007669"/>
    <property type="project" value="InterPro"/>
</dbReference>
<dbReference type="InterPro" id="IPR003593">
    <property type="entry name" value="AAA+_ATPase"/>
</dbReference>
<feature type="region of interest" description="Disordered" evidence="6">
    <location>
        <begin position="556"/>
        <end position="591"/>
    </location>
</feature>
<dbReference type="PANTHER" id="PTHR32071">
    <property type="entry name" value="TRANSCRIPTIONAL REGULATORY PROTEIN"/>
    <property type="match status" value="1"/>
</dbReference>
<feature type="domain" description="Sigma-54 factor interaction" evidence="7">
    <location>
        <begin position="336"/>
        <end position="552"/>
    </location>
</feature>
<dbReference type="InterPro" id="IPR003018">
    <property type="entry name" value="GAF"/>
</dbReference>
<dbReference type="InterPro" id="IPR002078">
    <property type="entry name" value="Sigma_54_int"/>
</dbReference>
<keyword evidence="9" id="KW-1185">Reference proteome</keyword>
<comment type="caution">
    <text evidence="8">The sequence shown here is derived from an EMBL/GenBank/DDBJ whole genome shotgun (WGS) entry which is preliminary data.</text>
</comment>
<dbReference type="Proteomes" id="UP000477911">
    <property type="component" value="Unassembled WGS sequence"/>
</dbReference>
<gene>
    <name evidence="8" type="ORF">GR170_10415</name>
</gene>
<keyword evidence="2" id="KW-0067">ATP-binding</keyword>
<keyword evidence="5" id="KW-0804">Transcription</keyword>
<evidence type="ECO:0000256" key="4">
    <source>
        <dbReference type="ARBA" id="ARBA00023015"/>
    </source>
</evidence>
<dbReference type="InterPro" id="IPR009057">
    <property type="entry name" value="Homeodomain-like_sf"/>
</dbReference>
<dbReference type="InterPro" id="IPR002197">
    <property type="entry name" value="HTH_Fis"/>
</dbReference>
<keyword evidence="4" id="KW-0805">Transcription regulation</keyword>
<dbReference type="PRINTS" id="PR01590">
    <property type="entry name" value="HTHFIS"/>
</dbReference>
<dbReference type="PROSITE" id="PS50045">
    <property type="entry name" value="SIGMA54_INTERACT_4"/>
    <property type="match status" value="1"/>
</dbReference>
<evidence type="ECO:0000256" key="1">
    <source>
        <dbReference type="ARBA" id="ARBA00022741"/>
    </source>
</evidence>
<dbReference type="SUPFAM" id="SSF46689">
    <property type="entry name" value="Homeodomain-like"/>
    <property type="match status" value="1"/>
</dbReference>
<dbReference type="InterPro" id="IPR027417">
    <property type="entry name" value="P-loop_NTPase"/>
</dbReference>
<sequence>MQTETDHMREIVSLARGGRLSSARDTRVLDSWIRCIDRHGLDPTRRREARILTARELRRHQQRSEELISIARSGIDTLYKLVAGQDYVLMLADAQGVTVDYLGQDQHKAALRRSGLFLGAEWTEAHAGTCAIGACIEAGEPLIVHQSDHFDVTHGALSCTAAPIYDSAGKLCAVLDISLLSPPRPRESQLLALNLVRQTVRRIELANLMAESRGDWVLRLASSPDFLDVDPEAALALDAGGHIKGMTHGAARLMARTLGGDWRRGEDLIGRHVSEAFALDFPMLEGLTRHTAARERVLETRDGHRLFCHAIEPRRQPPLRPRPVQLPALPAALRPLAGDDPQITRLLGRAAALAGTSQPVLIEGPPGSGKTTLARALHEAGPAGPCICVACESFEEGEAAVLFGREDRRRFEPGLLARAEGGTVIFENLPELPQRLQGRLLKLLTEGLYRPVGALRERPARTRILVTVSGDPEAAVDAGQLRRDLFLRLMGQRLTLPGLHARRDMLALAEQAFARAFGRRVVLEDDALAALAGHDWPGNLQELTQLARHLAQNLAPTPPRNPLQARPAPDEGPALITAGDLPWPLPEGPADPEAQQAILARHLSETGWNISETARRLEVDRSTIHRRIRRYGLRRH</sequence>